<evidence type="ECO:0000256" key="1">
    <source>
        <dbReference type="SAM" id="MobiDB-lite"/>
    </source>
</evidence>
<feature type="region of interest" description="Disordered" evidence="1">
    <location>
        <begin position="179"/>
        <end position="202"/>
    </location>
</feature>
<keyword evidence="2" id="KW-0472">Membrane</keyword>
<protein>
    <recommendedName>
        <fullName evidence="4">Prepilin-type N-terminal cleavage/methylation domain-containing protein</fullName>
    </recommendedName>
</protein>
<organism evidence="3">
    <name type="scientific">uncultured Sulfurovum sp</name>
    <dbReference type="NCBI Taxonomy" id="269237"/>
    <lineage>
        <taxon>Bacteria</taxon>
        <taxon>Pseudomonadati</taxon>
        <taxon>Campylobacterota</taxon>
        <taxon>Epsilonproteobacteria</taxon>
        <taxon>Campylobacterales</taxon>
        <taxon>Sulfurovaceae</taxon>
        <taxon>Sulfurovum</taxon>
        <taxon>environmental samples</taxon>
    </lineage>
</organism>
<reference evidence="3" key="1">
    <citation type="submission" date="2020-01" db="EMBL/GenBank/DDBJ databases">
        <authorList>
            <person name="Meier V. D."/>
            <person name="Meier V D."/>
        </authorList>
    </citation>
    <scope>NUCLEOTIDE SEQUENCE</scope>
    <source>
        <strain evidence="3">HLG_WM_MAG_06</strain>
    </source>
</reference>
<accession>A0A6S6TER4</accession>
<evidence type="ECO:0000313" key="3">
    <source>
        <dbReference type="EMBL" id="CAA6821681.1"/>
    </source>
</evidence>
<keyword evidence="2" id="KW-1133">Transmembrane helix</keyword>
<dbReference type="Pfam" id="PF07963">
    <property type="entry name" value="N_methyl"/>
    <property type="match status" value="1"/>
</dbReference>
<keyword evidence="2" id="KW-0812">Transmembrane</keyword>
<feature type="transmembrane region" description="Helical" evidence="2">
    <location>
        <begin position="20"/>
        <end position="41"/>
    </location>
</feature>
<proteinExistence type="predicted"/>
<evidence type="ECO:0008006" key="4">
    <source>
        <dbReference type="Google" id="ProtNLM"/>
    </source>
</evidence>
<sequence length="202" mass="23044">MRRQFVLVLWKTSMNRGHKAFTIVEVLISITLLSLVLMALYKSADLMRASNLHLFNHLKKSTNTLKGSTTLYKDLIHAEHNITINTEENFHRLSIENTSHSLYGLAQAKVVWLIHKTDNTLLRVEGGDYNIPLKNEERVEIDIIAKNVELFKVYKSKKKDKILAMIQVKGQDPQVFMSQNIAEAPPKPKDSNTTKPVTPKVP</sequence>
<evidence type="ECO:0000256" key="2">
    <source>
        <dbReference type="SAM" id="Phobius"/>
    </source>
</evidence>
<dbReference type="NCBIfam" id="TIGR02532">
    <property type="entry name" value="IV_pilin_GFxxxE"/>
    <property type="match status" value="1"/>
</dbReference>
<name>A0A6S6TER4_9BACT</name>
<dbReference type="AlphaFoldDB" id="A0A6S6TER4"/>
<gene>
    <name evidence="3" type="ORF">HELGO_WM8977</name>
</gene>
<dbReference type="EMBL" id="CACVAP010000100">
    <property type="protein sequence ID" value="CAA6821681.1"/>
    <property type="molecule type" value="Genomic_DNA"/>
</dbReference>
<dbReference type="InterPro" id="IPR012902">
    <property type="entry name" value="N_methyl_site"/>
</dbReference>